<proteinExistence type="predicted"/>
<evidence type="ECO:0000313" key="1">
    <source>
        <dbReference type="EMBL" id="GLI26165.1"/>
    </source>
</evidence>
<comment type="caution">
    <text evidence="1">The sequence shown here is derived from an EMBL/GenBank/DDBJ whole genome shotgun (WGS) entry which is preliminary data.</text>
</comment>
<accession>A0A9W6CUY9</accession>
<gene>
    <name evidence="1" type="ORF">ARHIZOSPH14_04070</name>
</gene>
<sequence length="100" mass="11450">MTRTVQLRRYTLVEGEYDAFVAWWHASMPKVRPPAGFRIDFAYGLPERSQFVWAVSTEGDRDAFLALEQEYLASEARAEVFAGVPQRVAVYDVEFVDVEA</sequence>
<dbReference type="AlphaFoldDB" id="A0A9W6CUY9"/>
<name>A0A9W6CUY9_9MICO</name>
<evidence type="ECO:0000313" key="2">
    <source>
        <dbReference type="Proteomes" id="UP001144396"/>
    </source>
</evidence>
<dbReference type="EMBL" id="BSDP01000001">
    <property type="protein sequence ID" value="GLI26165.1"/>
    <property type="molecule type" value="Genomic_DNA"/>
</dbReference>
<dbReference type="RefSeq" id="WP_281882163.1">
    <property type="nucleotide sequence ID" value="NZ_BSDP01000001.1"/>
</dbReference>
<protein>
    <recommendedName>
        <fullName evidence="3">NIPSNAP domain-containing protein</fullName>
    </recommendedName>
</protein>
<dbReference type="Proteomes" id="UP001144396">
    <property type="component" value="Unassembled WGS sequence"/>
</dbReference>
<reference evidence="1" key="1">
    <citation type="submission" date="2022-12" db="EMBL/GenBank/DDBJ databases">
        <title>Reference genome sequencing for broad-spectrum identification of bacterial and archaeal isolates by mass spectrometry.</title>
        <authorList>
            <person name="Sekiguchi Y."/>
            <person name="Tourlousse D.M."/>
        </authorList>
    </citation>
    <scope>NUCLEOTIDE SEQUENCE</scope>
    <source>
        <strain evidence="1">14</strain>
    </source>
</reference>
<evidence type="ECO:0008006" key="3">
    <source>
        <dbReference type="Google" id="ProtNLM"/>
    </source>
</evidence>
<organism evidence="1 2">
    <name type="scientific">Agromyces rhizosphaerae</name>
    <dbReference type="NCBI Taxonomy" id="88374"/>
    <lineage>
        <taxon>Bacteria</taxon>
        <taxon>Bacillati</taxon>
        <taxon>Actinomycetota</taxon>
        <taxon>Actinomycetes</taxon>
        <taxon>Micrococcales</taxon>
        <taxon>Microbacteriaceae</taxon>
        <taxon>Agromyces</taxon>
    </lineage>
</organism>
<keyword evidence="2" id="KW-1185">Reference proteome</keyword>